<keyword evidence="7" id="KW-0539">Nucleus</keyword>
<dbReference type="AlphaFoldDB" id="A0A9Q3BKG6"/>
<keyword evidence="5" id="KW-0132">Cell division</keyword>
<keyword evidence="9" id="KW-0137">Centromere</keyword>
<evidence type="ECO:0000256" key="9">
    <source>
        <dbReference type="ARBA" id="ARBA00023328"/>
    </source>
</evidence>
<dbReference type="EMBL" id="AVOT02001610">
    <property type="protein sequence ID" value="MBW0467521.1"/>
    <property type="molecule type" value="Genomic_DNA"/>
</dbReference>
<dbReference type="InterPro" id="IPR018867">
    <property type="entry name" value="Cell_div_borealin"/>
</dbReference>
<accession>A0A9Q3BKG6</accession>
<evidence type="ECO:0000256" key="3">
    <source>
        <dbReference type="ARBA" id="ARBA00009914"/>
    </source>
</evidence>
<dbReference type="OrthoDB" id="2505648at2759"/>
<evidence type="ECO:0000256" key="10">
    <source>
        <dbReference type="SAM" id="MobiDB-lite"/>
    </source>
</evidence>
<dbReference type="GO" id="GO:0000775">
    <property type="term" value="C:chromosome, centromeric region"/>
    <property type="evidence" value="ECO:0007669"/>
    <property type="project" value="UniProtKB-SubCell"/>
</dbReference>
<feature type="region of interest" description="Disordered" evidence="10">
    <location>
        <begin position="92"/>
        <end position="182"/>
    </location>
</feature>
<reference evidence="11" key="1">
    <citation type="submission" date="2021-03" db="EMBL/GenBank/DDBJ databases">
        <title>Draft genome sequence of rust myrtle Austropuccinia psidii MF-1, a brazilian biotype.</title>
        <authorList>
            <person name="Quecine M.C."/>
            <person name="Pachon D.M.R."/>
            <person name="Bonatelli M.L."/>
            <person name="Correr F.H."/>
            <person name="Franceschini L.M."/>
            <person name="Leite T.F."/>
            <person name="Margarido G.R.A."/>
            <person name="Almeida C.A."/>
            <person name="Ferrarezi J.A."/>
            <person name="Labate C.A."/>
        </authorList>
    </citation>
    <scope>NUCLEOTIDE SEQUENCE</scope>
    <source>
        <strain evidence="11">MF-1</strain>
    </source>
</reference>
<dbReference type="GO" id="GO:0051233">
    <property type="term" value="C:spindle midzone"/>
    <property type="evidence" value="ECO:0007669"/>
    <property type="project" value="TreeGrafter"/>
</dbReference>
<keyword evidence="8" id="KW-0131">Cell cycle</keyword>
<dbReference type="GO" id="GO:0051301">
    <property type="term" value="P:cell division"/>
    <property type="evidence" value="ECO:0007669"/>
    <property type="project" value="UniProtKB-KW"/>
</dbReference>
<evidence type="ECO:0000256" key="1">
    <source>
        <dbReference type="ARBA" id="ARBA00004123"/>
    </source>
</evidence>
<organism evidence="11 12">
    <name type="scientific">Austropuccinia psidii MF-1</name>
    <dbReference type="NCBI Taxonomy" id="1389203"/>
    <lineage>
        <taxon>Eukaryota</taxon>
        <taxon>Fungi</taxon>
        <taxon>Dikarya</taxon>
        <taxon>Basidiomycota</taxon>
        <taxon>Pucciniomycotina</taxon>
        <taxon>Pucciniomycetes</taxon>
        <taxon>Pucciniales</taxon>
        <taxon>Sphaerophragmiaceae</taxon>
        <taxon>Austropuccinia</taxon>
    </lineage>
</organism>
<evidence type="ECO:0000256" key="5">
    <source>
        <dbReference type="ARBA" id="ARBA00022618"/>
    </source>
</evidence>
<evidence type="ECO:0000256" key="2">
    <source>
        <dbReference type="ARBA" id="ARBA00004584"/>
    </source>
</evidence>
<dbReference type="Proteomes" id="UP000765509">
    <property type="component" value="Unassembled WGS sequence"/>
</dbReference>
<protein>
    <submittedName>
        <fullName evidence="11">Uncharacterized protein</fullName>
    </submittedName>
</protein>
<dbReference type="GO" id="GO:0000070">
    <property type="term" value="P:mitotic sister chromatid segregation"/>
    <property type="evidence" value="ECO:0007669"/>
    <property type="project" value="TreeGrafter"/>
</dbReference>
<evidence type="ECO:0000313" key="11">
    <source>
        <dbReference type="EMBL" id="MBW0467521.1"/>
    </source>
</evidence>
<evidence type="ECO:0000256" key="6">
    <source>
        <dbReference type="ARBA" id="ARBA00022776"/>
    </source>
</evidence>
<comment type="caution">
    <text evidence="11">The sequence shown here is derived from an EMBL/GenBank/DDBJ whole genome shotgun (WGS) entry which is preliminary data.</text>
</comment>
<evidence type="ECO:0000313" key="12">
    <source>
        <dbReference type="Proteomes" id="UP000765509"/>
    </source>
</evidence>
<proteinExistence type="inferred from homology"/>
<feature type="compositionally biased region" description="Low complexity" evidence="10">
    <location>
        <begin position="143"/>
        <end position="164"/>
    </location>
</feature>
<keyword evidence="4" id="KW-0158">Chromosome</keyword>
<dbReference type="PANTHER" id="PTHR16040">
    <property type="entry name" value="AUSTRALIN, ISOFORM A-RELATED"/>
    <property type="match status" value="1"/>
</dbReference>
<dbReference type="PANTHER" id="PTHR16040:SF7">
    <property type="entry name" value="AUSTRALIN, ISOFORM A-RELATED"/>
    <property type="match status" value="1"/>
</dbReference>
<name>A0A9Q3BKG6_9BASI</name>
<dbReference type="GO" id="GO:0032133">
    <property type="term" value="C:chromosome passenger complex"/>
    <property type="evidence" value="ECO:0007669"/>
    <property type="project" value="TreeGrafter"/>
</dbReference>
<keyword evidence="12" id="KW-1185">Reference proteome</keyword>
<evidence type="ECO:0000256" key="7">
    <source>
        <dbReference type="ARBA" id="ARBA00023242"/>
    </source>
</evidence>
<gene>
    <name evidence="11" type="ORF">O181_007236</name>
</gene>
<feature type="compositionally biased region" description="Polar residues" evidence="10">
    <location>
        <begin position="103"/>
        <end position="121"/>
    </location>
</feature>
<sequence length="298" mass="34205">MENYLLETTTRTNFLRTRTLTHFRPALRRRLEFELARITPSIANVTALDYHQRDNGILRRTMEFVARLAIEQKGIEIGIKRSQSQETAWDDLQKNHHKRKRALNSTAESTSSKSGQPSYPGQSEEVDPTSLTSSSKPRRPSQRSKPPTSNSAHSLLSQSHSKSSFAPTDLNPRLPSTPSMSEFKPVRLARRNESLLSVNDLFPRVPSQGEIFGGGQKIEFTFVEKSKWRELEDKLKGLDMKENASVLNHEREIRYHNMKLTSAFNHFFHFEYQGIVKLQVMERTRQSSGSSAHSRFFS</sequence>
<comment type="similarity">
    <text evidence="3">Belongs to the borealin family.</text>
</comment>
<dbReference type="GO" id="GO:0005634">
    <property type="term" value="C:nucleus"/>
    <property type="evidence" value="ECO:0007669"/>
    <property type="project" value="UniProtKB-SubCell"/>
</dbReference>
<evidence type="ECO:0000256" key="8">
    <source>
        <dbReference type="ARBA" id="ARBA00023306"/>
    </source>
</evidence>
<comment type="subcellular location">
    <subcellularLocation>
        <location evidence="2">Chromosome</location>
        <location evidence="2">Centromere</location>
    </subcellularLocation>
    <subcellularLocation>
        <location evidence="1">Nucleus</location>
    </subcellularLocation>
</comment>
<evidence type="ECO:0000256" key="4">
    <source>
        <dbReference type="ARBA" id="ARBA00022454"/>
    </source>
</evidence>
<keyword evidence="6" id="KW-0498">Mitosis</keyword>